<organism evidence="1 2">
    <name type="scientific">Euplotes crassus</name>
    <dbReference type="NCBI Taxonomy" id="5936"/>
    <lineage>
        <taxon>Eukaryota</taxon>
        <taxon>Sar</taxon>
        <taxon>Alveolata</taxon>
        <taxon>Ciliophora</taxon>
        <taxon>Intramacronucleata</taxon>
        <taxon>Spirotrichea</taxon>
        <taxon>Hypotrichia</taxon>
        <taxon>Euplotida</taxon>
        <taxon>Euplotidae</taxon>
        <taxon>Moneuplotes</taxon>
    </lineage>
</organism>
<dbReference type="AlphaFoldDB" id="A0AAD1XZA5"/>
<evidence type="ECO:0000313" key="1">
    <source>
        <dbReference type="EMBL" id="CAI2381719.1"/>
    </source>
</evidence>
<accession>A0AAD1XZA5</accession>
<comment type="caution">
    <text evidence="1">The sequence shown here is derived from an EMBL/GenBank/DDBJ whole genome shotgun (WGS) entry which is preliminary data.</text>
</comment>
<name>A0AAD1XZA5_EUPCR</name>
<gene>
    <name evidence="1" type="ORF">ECRASSUSDP1_LOCUS23177</name>
</gene>
<keyword evidence="2" id="KW-1185">Reference proteome</keyword>
<dbReference type="EMBL" id="CAMPGE010023831">
    <property type="protein sequence ID" value="CAI2381719.1"/>
    <property type="molecule type" value="Genomic_DNA"/>
</dbReference>
<reference evidence="1" key="1">
    <citation type="submission" date="2023-07" db="EMBL/GenBank/DDBJ databases">
        <authorList>
            <consortium name="AG Swart"/>
            <person name="Singh M."/>
            <person name="Singh A."/>
            <person name="Seah K."/>
            <person name="Emmerich C."/>
        </authorList>
    </citation>
    <scope>NUCLEOTIDE SEQUENCE</scope>
    <source>
        <strain evidence="1">DP1</strain>
    </source>
</reference>
<protein>
    <submittedName>
        <fullName evidence="1">Uncharacterized protein</fullName>
    </submittedName>
</protein>
<proteinExistence type="predicted"/>
<evidence type="ECO:0000313" key="2">
    <source>
        <dbReference type="Proteomes" id="UP001295684"/>
    </source>
</evidence>
<sequence>MFQKICRDKINFSASHEILYEILIQSIILYLNMAPNLKIKIRRLKSQEINKLLKDTHDESLNNDDILPDSFNKICKQVASMEREIIEPDLKQLDHDRDLRGQQIKDRIEKAGEYQQEIQKTVDEIQENIRLENQMIEEQASKEELNRSEQFRVKLEESIGEAKAILKSSSNNTDTQEKNIKEICNIINKLPSSGIKDLKILNIDQLIKELEEIIQNENGEPENIDFCEDEVPGKLNNTPGFNGSKFLNDPDRNFRPVNPSFGKLNDKKYVDSRKKHNKNFLNEYQYDSIPKKSNSNITENLKDETLIDANKIKEALTQAKEHYGSTLNVFKSLDTNIKNYLNSSEVYQAIQDLQSQKHFEDIKESEESKRISSELQVLENINFDELKTKASKCKSLKNQLTYLNNDYVIYHTFKSKRKLLATQ</sequence>
<dbReference type="Proteomes" id="UP001295684">
    <property type="component" value="Unassembled WGS sequence"/>
</dbReference>